<dbReference type="AlphaFoldDB" id="A0A6A6PU56"/>
<dbReference type="Proteomes" id="UP000799767">
    <property type="component" value="Unassembled WGS sequence"/>
</dbReference>
<dbReference type="RefSeq" id="XP_033590208.1">
    <property type="nucleotide sequence ID" value="XM_033737174.1"/>
</dbReference>
<dbReference type="GO" id="GO:0016740">
    <property type="term" value="F:transferase activity"/>
    <property type="evidence" value="ECO:0007669"/>
    <property type="project" value="UniProtKB-KW"/>
</dbReference>
<dbReference type="CDD" id="cd03139">
    <property type="entry name" value="GATase1_PfpI_2"/>
    <property type="match status" value="1"/>
</dbReference>
<accession>A0A6A6PU56</accession>
<dbReference type="EMBL" id="MU001635">
    <property type="protein sequence ID" value="KAF2483638.1"/>
    <property type="molecule type" value="Genomic_DNA"/>
</dbReference>
<gene>
    <name evidence="2" type="ORF">BDY17DRAFT_324358</name>
</gene>
<dbReference type="InterPro" id="IPR029062">
    <property type="entry name" value="Class_I_gatase-like"/>
</dbReference>
<name>A0A6A6PU56_9PEZI</name>
<dbReference type="OrthoDB" id="543156at2759"/>
<dbReference type="SUPFAM" id="SSF52317">
    <property type="entry name" value="Class I glutamine amidotransferase-like"/>
    <property type="match status" value="1"/>
</dbReference>
<dbReference type="Gene3D" id="3.40.50.880">
    <property type="match status" value="1"/>
</dbReference>
<evidence type="ECO:0000313" key="3">
    <source>
        <dbReference type="Proteomes" id="UP000799767"/>
    </source>
</evidence>
<dbReference type="InterPro" id="IPR002818">
    <property type="entry name" value="DJ-1/PfpI"/>
</dbReference>
<evidence type="ECO:0000313" key="2">
    <source>
        <dbReference type="EMBL" id="KAF2483638.1"/>
    </source>
</evidence>
<evidence type="ECO:0000259" key="1">
    <source>
        <dbReference type="Pfam" id="PF01965"/>
    </source>
</evidence>
<organism evidence="2 3">
    <name type="scientific">Neohortaea acidophila</name>
    <dbReference type="NCBI Taxonomy" id="245834"/>
    <lineage>
        <taxon>Eukaryota</taxon>
        <taxon>Fungi</taxon>
        <taxon>Dikarya</taxon>
        <taxon>Ascomycota</taxon>
        <taxon>Pezizomycotina</taxon>
        <taxon>Dothideomycetes</taxon>
        <taxon>Dothideomycetidae</taxon>
        <taxon>Mycosphaerellales</taxon>
        <taxon>Teratosphaeriaceae</taxon>
        <taxon>Neohortaea</taxon>
    </lineage>
</organism>
<dbReference type="PANTHER" id="PTHR43130:SF15">
    <property type="entry name" value="THIJ_PFPI FAMILY PROTEIN (AFU_ORTHOLOGUE AFUA_5G14240)"/>
    <property type="match status" value="1"/>
</dbReference>
<feature type="domain" description="DJ-1/PfpI" evidence="1">
    <location>
        <begin position="13"/>
        <end position="199"/>
    </location>
</feature>
<keyword evidence="3" id="KW-1185">Reference proteome</keyword>
<keyword evidence="2" id="KW-0315">Glutamine amidotransferase</keyword>
<reference evidence="2" key="1">
    <citation type="journal article" date="2020" name="Stud. Mycol.">
        <title>101 Dothideomycetes genomes: a test case for predicting lifestyles and emergence of pathogens.</title>
        <authorList>
            <person name="Haridas S."/>
            <person name="Albert R."/>
            <person name="Binder M."/>
            <person name="Bloem J."/>
            <person name="Labutti K."/>
            <person name="Salamov A."/>
            <person name="Andreopoulos B."/>
            <person name="Baker S."/>
            <person name="Barry K."/>
            <person name="Bills G."/>
            <person name="Bluhm B."/>
            <person name="Cannon C."/>
            <person name="Castanera R."/>
            <person name="Culley D."/>
            <person name="Daum C."/>
            <person name="Ezra D."/>
            <person name="Gonzalez J."/>
            <person name="Henrissat B."/>
            <person name="Kuo A."/>
            <person name="Liang C."/>
            <person name="Lipzen A."/>
            <person name="Lutzoni F."/>
            <person name="Magnuson J."/>
            <person name="Mondo S."/>
            <person name="Nolan M."/>
            <person name="Ohm R."/>
            <person name="Pangilinan J."/>
            <person name="Park H.-J."/>
            <person name="Ramirez L."/>
            <person name="Alfaro M."/>
            <person name="Sun H."/>
            <person name="Tritt A."/>
            <person name="Yoshinaga Y."/>
            <person name="Zwiers L.-H."/>
            <person name="Turgeon B."/>
            <person name="Goodwin S."/>
            <person name="Spatafora J."/>
            <person name="Crous P."/>
            <person name="Grigoriev I."/>
        </authorList>
    </citation>
    <scope>NUCLEOTIDE SEQUENCE</scope>
    <source>
        <strain evidence="2">CBS 113389</strain>
    </source>
</reference>
<sequence length="241" mass="25737">MATPQPSPKSYGIVLFPQFEVLDAAGPLEILNMLAFLSQNDEMKLSVIAQTLDPVNPGPIAPATLSANFNGQQHYLPTHTFDTAPPLDVLIVPGGRGTRASDETLKPLLGFLRTTYHGREGVKPLQYIFSICTGSLLLAKAGILTGHRATSNKKAWDLVTRSPESGQTHWVAKARWVVSGNVWTTSGVSAGIDGMVALVGEVYGEETAGKVCDAVEHSRVRDAGDDPFAEMNGCRDVLPVG</sequence>
<dbReference type="GeneID" id="54478176"/>
<keyword evidence="2" id="KW-0808">Transferase</keyword>
<protein>
    <submittedName>
        <fullName evidence="2">Class I glutamine amidotransferase-like protein</fullName>
    </submittedName>
</protein>
<proteinExistence type="predicted"/>
<dbReference type="Pfam" id="PF01965">
    <property type="entry name" value="DJ-1_PfpI"/>
    <property type="match status" value="1"/>
</dbReference>
<dbReference type="PANTHER" id="PTHR43130">
    <property type="entry name" value="ARAC-FAMILY TRANSCRIPTIONAL REGULATOR"/>
    <property type="match status" value="1"/>
</dbReference>
<dbReference type="InterPro" id="IPR052158">
    <property type="entry name" value="INH-QAR"/>
</dbReference>